<evidence type="ECO:0000313" key="2">
    <source>
        <dbReference type="Proteomes" id="UP000241209"/>
    </source>
</evidence>
<dbReference type="InterPro" id="IPR029058">
    <property type="entry name" value="AB_hydrolase_fold"/>
</dbReference>
<organism evidence="1 2">
    <name type="scientific">Mammaliicoccus vitulinus</name>
    <dbReference type="NCBI Taxonomy" id="71237"/>
    <lineage>
        <taxon>Bacteria</taxon>
        <taxon>Bacillati</taxon>
        <taxon>Bacillota</taxon>
        <taxon>Bacilli</taxon>
        <taxon>Bacillales</taxon>
        <taxon>Staphylococcaceae</taxon>
        <taxon>Mammaliicoccus</taxon>
    </lineage>
</organism>
<dbReference type="STRING" id="1167632.GCA_000286335_01163"/>
<reference evidence="1 2" key="1">
    <citation type="journal article" date="2016" name="Front. Microbiol.">
        <title>Comprehensive Phylogenetic Analysis of Bovine Non-aureus Staphylococci Species Based on Whole-Genome Sequencing.</title>
        <authorList>
            <person name="Naushad S."/>
            <person name="Barkema H.W."/>
            <person name="Luby C."/>
            <person name="Condas L.A."/>
            <person name="Nobrega D.B."/>
            <person name="Carson D.A."/>
            <person name="De Buck J."/>
        </authorList>
    </citation>
    <scope>NUCLEOTIDE SEQUENCE [LARGE SCALE GENOMIC DNA]</scope>
    <source>
        <strain evidence="1 2">SNUC 2204</strain>
    </source>
</reference>
<comment type="caution">
    <text evidence="1">The sequence shown here is derived from an EMBL/GenBank/DDBJ whole genome shotgun (WGS) entry which is preliminary data.</text>
</comment>
<sequence length="193" mass="21760">MEYFLQENSNSDTLIVLFHGTGGNQYQLLPFSGALFPEANVLSMQGSVGEGKERRFFAPLNHNELVRDDFNKQTEAFVEFWNSFTKAYTFKNVIFLGYSNGANFILGILEHSIVNVDRILLLHPSDLAYNITKSYQDTSLIITTGSNDYLTVPGKVKALSKALQPKFKDVQFELLDSGHELDEPEITLLKTIL</sequence>
<dbReference type="EMBL" id="PZFK01000001">
    <property type="protein sequence ID" value="PTI31052.1"/>
    <property type="molecule type" value="Genomic_DNA"/>
</dbReference>
<accession>A0A2T4PWZ6</accession>
<dbReference type="Proteomes" id="UP000241209">
    <property type="component" value="Unassembled WGS sequence"/>
</dbReference>
<evidence type="ECO:0000313" key="1">
    <source>
        <dbReference type="EMBL" id="PTI31052.1"/>
    </source>
</evidence>
<evidence type="ECO:0008006" key="3">
    <source>
        <dbReference type="Google" id="ProtNLM"/>
    </source>
</evidence>
<dbReference type="Gene3D" id="3.40.50.1820">
    <property type="entry name" value="alpha/beta hydrolase"/>
    <property type="match status" value="1"/>
</dbReference>
<dbReference type="RefSeq" id="WP_107556476.1">
    <property type="nucleotide sequence ID" value="NZ_JABUYR010000002.1"/>
</dbReference>
<name>A0A2T4PWZ6_9STAP</name>
<gene>
    <name evidence="1" type="ORF">BU072_00175</name>
</gene>
<dbReference type="AlphaFoldDB" id="A0A2T4PWZ6"/>
<dbReference type="SUPFAM" id="SSF53474">
    <property type="entry name" value="alpha/beta-Hydrolases"/>
    <property type="match status" value="1"/>
</dbReference>
<proteinExistence type="predicted"/>
<protein>
    <recommendedName>
        <fullName evidence="3">Phospholipase/carboxylesterase/thioesterase domain-containing protein</fullName>
    </recommendedName>
</protein>